<dbReference type="Pfam" id="PF20256">
    <property type="entry name" value="MoCoBD_2"/>
    <property type="match status" value="1"/>
</dbReference>
<dbReference type="Pfam" id="PF02738">
    <property type="entry name" value="MoCoBD_1"/>
    <property type="match status" value="1"/>
</dbReference>
<dbReference type="InterPro" id="IPR016208">
    <property type="entry name" value="Ald_Oxase/xanthine_DH-like"/>
</dbReference>
<dbReference type="PANTHER" id="PTHR11908">
    <property type="entry name" value="XANTHINE DEHYDROGENASE"/>
    <property type="match status" value="1"/>
</dbReference>
<sequence>MGIEGVGARVARKEDKRFITGGGRYVDDMVVPGMKHAVFVRSPHAHAQIKKIDVKRAQAMPGVIGVLTGKELKADGIGNLICGWMIHSKDGTPMKMGAWSPLAVDKVRYVGDAVVVVVADTKGQARDAAEAVDITYKELKAVVDATKAIQPGAPQIHAEAENNLIFDWELGDGKATDAAIKSAAHVTRMKIVNNRLVPNAMEPRAALGHYDKAEDHYTCWTTSQNPHVARLVMSAFYNVAPENKLRVIAPDVGGGFGSKIYIYPEEIVCLWASKKTGVPVKWVADRTESFLSDAHGRDHVSTVEMAFDKDNRITGLKVDTIANLGAYMSLFSSCVPTYLYATLLSGQYNIPAIHANVRAVYTNTAPVDAYRGAGRPEATYVLERMMETAARELGVSPAELRRRNFITSFPHQTPVIMAYDAGDYNASLEAAMKAADYAGFTKRRADAAKQGKLRGIGMSCYIEACGLAPSSAVGSLGAGVGLWESAEVRVNAVGTIEVLTGSHSHGQGHETTFAQLVTQRFGVPIDSVSIVHGDTDKVQMGMGTYGSRSGAVGMSAIVKALDKVEAKAKKIAAHLLEADEGDIVIENGEVKVAGTDKSLPWFQVALASYTAHNLPAGMEPGLKETAFYDPSNFTFPAGCYICEVEIDPETGLTEIIQFVAADDFGNIINPMIVEGQVHGGIAQGVGQALLEGAHYDASGQLLTASYMDYTMPRAGDLPSFKVSTSNTPCPGNPLGVKGCGEAGAIGSPPAVINAITDALGVVDIPMPASPATVWATIRATKH</sequence>
<dbReference type="EC" id="1.2.99.2" evidence="4"/>
<evidence type="ECO:0000256" key="1">
    <source>
        <dbReference type="ARBA" id="ARBA00022505"/>
    </source>
</evidence>
<dbReference type="InterPro" id="IPR046867">
    <property type="entry name" value="AldOxase/xan_DH_MoCoBD2"/>
</dbReference>
<evidence type="ECO:0000256" key="2">
    <source>
        <dbReference type="ARBA" id="ARBA00023002"/>
    </source>
</evidence>
<dbReference type="Gene3D" id="3.30.365.10">
    <property type="entry name" value="Aldehyde oxidase/xanthine dehydrogenase, molybdopterin binding domain"/>
    <property type="match status" value="4"/>
</dbReference>
<gene>
    <name evidence="4" type="ORF">MPL3365_30371</name>
</gene>
<dbReference type="InterPro" id="IPR008274">
    <property type="entry name" value="AldOxase/xan_DH_MoCoBD1"/>
</dbReference>
<dbReference type="EMBL" id="CCNE01000023">
    <property type="protein sequence ID" value="CDX58910.1"/>
    <property type="molecule type" value="Genomic_DNA"/>
</dbReference>
<keyword evidence="2 4" id="KW-0560">Oxidoreductase</keyword>
<reference evidence="4 5" key="1">
    <citation type="submission" date="2014-08" db="EMBL/GenBank/DDBJ databases">
        <authorList>
            <person name="Moulin Lionel"/>
        </authorList>
    </citation>
    <scope>NUCLEOTIDE SEQUENCE [LARGE SCALE GENOMIC DNA]</scope>
</reference>
<dbReference type="InterPro" id="IPR000674">
    <property type="entry name" value="Ald_Oxase/Xan_DH_a/b"/>
</dbReference>
<dbReference type="PANTHER" id="PTHR11908:SF132">
    <property type="entry name" value="ALDEHYDE OXIDASE 1-RELATED"/>
    <property type="match status" value="1"/>
</dbReference>
<dbReference type="InterPro" id="IPR036856">
    <property type="entry name" value="Ald_Oxase/Xan_DH_a/b_sf"/>
</dbReference>
<dbReference type="AlphaFoldDB" id="A0A090GEJ1"/>
<protein>
    <submittedName>
        <fullName evidence="4">Putative carbon-monoxide dehydrogenase large subunit, coxL-like protein</fullName>
        <ecNumber evidence="4">1.2.99.2</ecNumber>
    </submittedName>
</protein>
<dbReference type="Pfam" id="PF01315">
    <property type="entry name" value="Ald_Xan_dh_C"/>
    <property type="match status" value="1"/>
</dbReference>
<evidence type="ECO:0000313" key="4">
    <source>
        <dbReference type="EMBL" id="CDX58910.1"/>
    </source>
</evidence>
<evidence type="ECO:0000313" key="5">
    <source>
        <dbReference type="Proteomes" id="UP000046122"/>
    </source>
</evidence>
<dbReference type="SMART" id="SM01008">
    <property type="entry name" value="Ald_Xan_dh_C"/>
    <property type="match status" value="1"/>
</dbReference>
<dbReference type="Gene3D" id="3.90.1170.50">
    <property type="entry name" value="Aldehyde oxidase/xanthine dehydrogenase, a/b hammerhead"/>
    <property type="match status" value="1"/>
</dbReference>
<dbReference type="GO" id="GO:0016491">
    <property type="term" value="F:oxidoreductase activity"/>
    <property type="evidence" value="ECO:0007669"/>
    <property type="project" value="UniProtKB-KW"/>
</dbReference>
<dbReference type="SUPFAM" id="SSF56003">
    <property type="entry name" value="Molybdenum cofactor-binding domain"/>
    <property type="match status" value="1"/>
</dbReference>
<dbReference type="InterPro" id="IPR037165">
    <property type="entry name" value="AldOxase/xan_DH_Mopterin-bd_sf"/>
</dbReference>
<name>A0A090GEJ1_MESPL</name>
<feature type="domain" description="Aldehyde oxidase/xanthine dehydrogenase a/b hammerhead" evidence="3">
    <location>
        <begin position="20"/>
        <end position="140"/>
    </location>
</feature>
<dbReference type="GO" id="GO:0005506">
    <property type="term" value="F:iron ion binding"/>
    <property type="evidence" value="ECO:0007669"/>
    <property type="project" value="InterPro"/>
</dbReference>
<evidence type="ECO:0000259" key="3">
    <source>
        <dbReference type="SMART" id="SM01008"/>
    </source>
</evidence>
<proteinExistence type="predicted"/>
<accession>A0A090GEJ1</accession>
<dbReference type="SUPFAM" id="SSF54665">
    <property type="entry name" value="CO dehydrogenase molybdoprotein N-domain-like"/>
    <property type="match status" value="1"/>
</dbReference>
<dbReference type="Proteomes" id="UP000046122">
    <property type="component" value="Unassembled WGS sequence"/>
</dbReference>
<keyword evidence="1" id="KW-0500">Molybdenum</keyword>
<organism evidence="4 5">
    <name type="scientific">Mesorhizobium plurifarium</name>
    <dbReference type="NCBI Taxonomy" id="69974"/>
    <lineage>
        <taxon>Bacteria</taxon>
        <taxon>Pseudomonadati</taxon>
        <taxon>Pseudomonadota</taxon>
        <taxon>Alphaproteobacteria</taxon>
        <taxon>Hyphomicrobiales</taxon>
        <taxon>Phyllobacteriaceae</taxon>
        <taxon>Mesorhizobium</taxon>
    </lineage>
</organism>